<dbReference type="GeneID" id="19469934"/>
<dbReference type="Pfam" id="PF24870">
    <property type="entry name" value="DUF7735"/>
    <property type="match status" value="1"/>
</dbReference>
<protein>
    <recommendedName>
        <fullName evidence="3">DUF7735 domain-containing protein</fullName>
    </recommendedName>
</protein>
<dbReference type="OMA" id="PWICASD"/>
<dbReference type="PANTHER" id="PTHR42029">
    <property type="entry name" value="AN04G07800"/>
    <property type="match status" value="1"/>
</dbReference>
<dbReference type="OrthoDB" id="4940591at2759"/>
<reference evidence="4 5" key="1">
    <citation type="journal article" date="2013" name="BMC Genomics">
        <title>Genomics-driven discovery of the pneumocandin biosynthetic gene cluster in the fungus Glarea lozoyensis.</title>
        <authorList>
            <person name="Chen L."/>
            <person name="Yue Q."/>
            <person name="Zhang X."/>
            <person name="Xiang M."/>
            <person name="Wang C."/>
            <person name="Li S."/>
            <person name="Che Y."/>
            <person name="Ortiz-Lopez F.J."/>
            <person name="Bills G.F."/>
            <person name="Liu X."/>
            <person name="An Z."/>
        </authorList>
    </citation>
    <scope>NUCLEOTIDE SEQUENCE [LARGE SCALE GENOMIC DNA]</scope>
    <source>
        <strain evidence="5">ATCC 20868 / MF5171</strain>
    </source>
</reference>
<dbReference type="KEGG" id="glz:GLAREA_10889"/>
<dbReference type="AlphaFoldDB" id="S3EA34"/>
<gene>
    <name evidence="4" type="ORF">GLAREA_10889</name>
</gene>
<keyword evidence="2" id="KW-0732">Signal</keyword>
<feature type="signal peptide" evidence="2">
    <location>
        <begin position="1"/>
        <end position="20"/>
    </location>
</feature>
<feature type="chain" id="PRO_5004508543" description="DUF7735 domain-containing protein" evidence="2">
    <location>
        <begin position="21"/>
        <end position="238"/>
    </location>
</feature>
<evidence type="ECO:0000259" key="3">
    <source>
        <dbReference type="Pfam" id="PF24870"/>
    </source>
</evidence>
<sequence>MTARLSTLLAATTIFCTTCAWSDSAVYQTVIPTAVPTLSRDPWQCATENITQYFDVPMPTGNLLSALVSYGSTLIQTCSSSVIDDLNCFPSKEKWCAFTTAAPASVLPEYRAYGSAASAWWAAHSSKAVDLAVECPNSWFDASMRFAGGPTMLNETIIFAACYAEVVTTMSSSVSKTTFSASATPPVGVTRSGVTATSTPTATVQPTKSGVNGRNEELGMWMFASTGLAAAAMHSAWN</sequence>
<accession>S3EA34</accession>
<feature type="compositionally biased region" description="Polar residues" evidence="1">
    <location>
        <begin position="192"/>
        <end position="211"/>
    </location>
</feature>
<dbReference type="HOGENOM" id="CLU_064135_1_0_1"/>
<dbReference type="PANTHER" id="PTHR42029:SF2">
    <property type="entry name" value="WAX SYNTHASE DOMAIN-CONTAINING PROTEIN"/>
    <property type="match status" value="1"/>
</dbReference>
<feature type="region of interest" description="Disordered" evidence="1">
    <location>
        <begin position="190"/>
        <end position="211"/>
    </location>
</feature>
<keyword evidence="5" id="KW-1185">Reference proteome</keyword>
<dbReference type="RefSeq" id="XP_008078180.1">
    <property type="nucleotide sequence ID" value="XM_008079989.1"/>
</dbReference>
<organism evidence="4 5">
    <name type="scientific">Glarea lozoyensis (strain ATCC 20868 / MF5171)</name>
    <dbReference type="NCBI Taxonomy" id="1116229"/>
    <lineage>
        <taxon>Eukaryota</taxon>
        <taxon>Fungi</taxon>
        <taxon>Dikarya</taxon>
        <taxon>Ascomycota</taxon>
        <taxon>Pezizomycotina</taxon>
        <taxon>Leotiomycetes</taxon>
        <taxon>Helotiales</taxon>
        <taxon>Helotiaceae</taxon>
        <taxon>Glarea</taxon>
    </lineage>
</organism>
<proteinExistence type="predicted"/>
<feature type="domain" description="DUF7735" evidence="3">
    <location>
        <begin position="31"/>
        <end position="171"/>
    </location>
</feature>
<evidence type="ECO:0000256" key="2">
    <source>
        <dbReference type="SAM" id="SignalP"/>
    </source>
</evidence>
<dbReference type="EMBL" id="KE145355">
    <property type="protein sequence ID" value="EPE35193.1"/>
    <property type="molecule type" value="Genomic_DNA"/>
</dbReference>
<evidence type="ECO:0000256" key="1">
    <source>
        <dbReference type="SAM" id="MobiDB-lite"/>
    </source>
</evidence>
<evidence type="ECO:0000313" key="5">
    <source>
        <dbReference type="Proteomes" id="UP000016922"/>
    </source>
</evidence>
<evidence type="ECO:0000313" key="4">
    <source>
        <dbReference type="EMBL" id="EPE35193.1"/>
    </source>
</evidence>
<name>S3EA34_GLAL2</name>
<dbReference type="InterPro" id="IPR056637">
    <property type="entry name" value="DUF7735"/>
</dbReference>
<dbReference type="Proteomes" id="UP000016922">
    <property type="component" value="Unassembled WGS sequence"/>
</dbReference>
<dbReference type="eggNOG" id="ENOG502SQIR">
    <property type="taxonomic scope" value="Eukaryota"/>
</dbReference>